<sequence length="112" mass="12492">MLWNIQAKCQKPNLVRLGEQMCPRTCAACCKSRKFNFSVGQCDSFTQAMCRIPSLNKIALEICPHTCGLCDLPGADTIDGCESLRGFCHFDSIRNICQRTCLSRACFQNFTG</sequence>
<gene>
    <name evidence="2" type="ORF">DME_LOCUS4177</name>
</gene>
<name>A0A0N4URU3_DRAME</name>
<evidence type="ECO:0000313" key="5">
    <source>
        <dbReference type="WBParaSite" id="DME_0001077501-mRNA-1"/>
    </source>
</evidence>
<dbReference type="EMBL" id="UYYG01000361">
    <property type="protein sequence ID" value="VDN54204.1"/>
    <property type="molecule type" value="Genomic_DNA"/>
</dbReference>
<protein>
    <submittedName>
        <fullName evidence="5">ShKT domain-containing protein</fullName>
    </submittedName>
</protein>
<dbReference type="InterPro" id="IPR003582">
    <property type="entry name" value="ShKT_dom"/>
</dbReference>
<dbReference type="WBParaSite" id="DME_0001077501-mRNA-1">
    <property type="protein sequence ID" value="DME_0001077501-mRNA-1"/>
    <property type="gene ID" value="DME_0001077501"/>
</dbReference>
<proteinExistence type="predicted"/>
<evidence type="ECO:0000313" key="2">
    <source>
        <dbReference type="EMBL" id="VDN54204.1"/>
    </source>
</evidence>
<feature type="domain" description="ShKT" evidence="1">
    <location>
        <begin position="4"/>
        <end position="29"/>
    </location>
</feature>
<dbReference type="AlphaFoldDB" id="A0A0N4URU3"/>
<evidence type="ECO:0000259" key="1">
    <source>
        <dbReference type="Pfam" id="PF01549"/>
    </source>
</evidence>
<reference evidence="5" key="1">
    <citation type="submission" date="2017-02" db="UniProtKB">
        <authorList>
            <consortium name="WormBaseParasite"/>
        </authorList>
    </citation>
    <scope>IDENTIFICATION</scope>
</reference>
<evidence type="ECO:0000313" key="4">
    <source>
        <dbReference type="Proteomes" id="UP000274756"/>
    </source>
</evidence>
<accession>A0A0N4URU3</accession>
<evidence type="ECO:0000313" key="3">
    <source>
        <dbReference type="Proteomes" id="UP000038040"/>
    </source>
</evidence>
<feature type="domain" description="ShKT" evidence="1">
    <location>
        <begin position="40"/>
        <end position="70"/>
    </location>
</feature>
<dbReference type="Proteomes" id="UP000274756">
    <property type="component" value="Unassembled WGS sequence"/>
</dbReference>
<dbReference type="Pfam" id="PF01549">
    <property type="entry name" value="ShK"/>
    <property type="match status" value="2"/>
</dbReference>
<dbReference type="Proteomes" id="UP000038040">
    <property type="component" value="Unplaced"/>
</dbReference>
<reference evidence="2 4" key="2">
    <citation type="submission" date="2018-11" db="EMBL/GenBank/DDBJ databases">
        <authorList>
            <consortium name="Pathogen Informatics"/>
        </authorList>
    </citation>
    <scope>NUCLEOTIDE SEQUENCE [LARGE SCALE GENOMIC DNA]</scope>
</reference>
<keyword evidence="4" id="KW-1185">Reference proteome</keyword>
<organism evidence="3 5">
    <name type="scientific">Dracunculus medinensis</name>
    <name type="common">Guinea worm</name>
    <dbReference type="NCBI Taxonomy" id="318479"/>
    <lineage>
        <taxon>Eukaryota</taxon>
        <taxon>Metazoa</taxon>
        <taxon>Ecdysozoa</taxon>
        <taxon>Nematoda</taxon>
        <taxon>Chromadorea</taxon>
        <taxon>Rhabditida</taxon>
        <taxon>Spirurina</taxon>
        <taxon>Dracunculoidea</taxon>
        <taxon>Dracunculidae</taxon>
        <taxon>Dracunculus</taxon>
    </lineage>
</organism>